<dbReference type="Pfam" id="PF13279">
    <property type="entry name" value="4HBT_2"/>
    <property type="match status" value="1"/>
</dbReference>
<organism evidence="1 2">
    <name type="scientific">Ramlibacter henchirensis</name>
    <dbReference type="NCBI Taxonomy" id="204072"/>
    <lineage>
        <taxon>Bacteria</taxon>
        <taxon>Pseudomonadati</taxon>
        <taxon>Pseudomonadota</taxon>
        <taxon>Betaproteobacteria</taxon>
        <taxon>Burkholderiales</taxon>
        <taxon>Comamonadaceae</taxon>
        <taxon>Ramlibacter</taxon>
    </lineage>
</organism>
<dbReference type="EMBL" id="SMLM01000001">
    <property type="protein sequence ID" value="TFZ05961.1"/>
    <property type="molecule type" value="Genomic_DNA"/>
</dbReference>
<protein>
    <submittedName>
        <fullName evidence="1">Thioesterase</fullName>
    </submittedName>
</protein>
<evidence type="ECO:0000313" key="2">
    <source>
        <dbReference type="Proteomes" id="UP000298180"/>
    </source>
</evidence>
<sequence>MNEDITYRGVVYPWQCDHMGHMNVMWYVGKFDEATWNLFQQVGITPAYLRANGRGMAAVDQHIEYRRELKAGDVVAVHSRLLDFAGKKIRLRHAMHNVDTDELAAVTTLLGVHMDTVARKACPFPPDLLARGLGMVQPDSARATGG</sequence>
<name>A0A4Z0C407_9BURK</name>
<reference evidence="1 2" key="1">
    <citation type="submission" date="2019-03" db="EMBL/GenBank/DDBJ databases">
        <title>Ramlibacter henchirensis DSM 14656, whole genome shotgun sequence.</title>
        <authorList>
            <person name="Zhang X."/>
            <person name="Feng G."/>
            <person name="Zhu H."/>
        </authorList>
    </citation>
    <scope>NUCLEOTIDE SEQUENCE [LARGE SCALE GENOMIC DNA]</scope>
    <source>
        <strain evidence="1 2">DSM 14656</strain>
    </source>
</reference>
<dbReference type="Proteomes" id="UP000298180">
    <property type="component" value="Unassembled WGS sequence"/>
</dbReference>
<dbReference type="SUPFAM" id="SSF54637">
    <property type="entry name" value="Thioesterase/thiol ester dehydrase-isomerase"/>
    <property type="match status" value="1"/>
</dbReference>
<evidence type="ECO:0000313" key="1">
    <source>
        <dbReference type="EMBL" id="TFZ05961.1"/>
    </source>
</evidence>
<dbReference type="PANTHER" id="PTHR31793">
    <property type="entry name" value="4-HYDROXYBENZOYL-COA THIOESTERASE FAMILY MEMBER"/>
    <property type="match status" value="1"/>
</dbReference>
<dbReference type="AlphaFoldDB" id="A0A4Z0C407"/>
<dbReference type="OrthoDB" id="9801517at2"/>
<dbReference type="GO" id="GO:0047617">
    <property type="term" value="F:fatty acyl-CoA hydrolase activity"/>
    <property type="evidence" value="ECO:0007669"/>
    <property type="project" value="TreeGrafter"/>
</dbReference>
<proteinExistence type="predicted"/>
<dbReference type="Gene3D" id="3.10.129.10">
    <property type="entry name" value="Hotdog Thioesterase"/>
    <property type="match status" value="1"/>
</dbReference>
<dbReference type="RefSeq" id="WP_135262047.1">
    <property type="nucleotide sequence ID" value="NZ_SMLM01000001.1"/>
</dbReference>
<keyword evidence="2" id="KW-1185">Reference proteome</keyword>
<dbReference type="CDD" id="cd00586">
    <property type="entry name" value="4HBT"/>
    <property type="match status" value="1"/>
</dbReference>
<accession>A0A4Z0C407</accession>
<comment type="caution">
    <text evidence="1">The sequence shown here is derived from an EMBL/GenBank/DDBJ whole genome shotgun (WGS) entry which is preliminary data.</text>
</comment>
<dbReference type="InterPro" id="IPR029069">
    <property type="entry name" value="HotDog_dom_sf"/>
</dbReference>
<gene>
    <name evidence="1" type="ORF">EZ313_04735</name>
</gene>
<dbReference type="PANTHER" id="PTHR31793:SF2">
    <property type="entry name" value="BLR1345 PROTEIN"/>
    <property type="match status" value="1"/>
</dbReference>
<dbReference type="InterPro" id="IPR050563">
    <property type="entry name" value="4-hydroxybenzoyl-CoA_TE"/>
</dbReference>